<dbReference type="PANTHER" id="PTHR40640">
    <property type="entry name" value="ANCHORED GLYCOPROTEIN, PUTATIVE (AFU_ORTHOLOGUE AFUA_8G04860)-RELATED"/>
    <property type="match status" value="1"/>
</dbReference>
<dbReference type="PANTHER" id="PTHR40640:SF1">
    <property type="entry name" value="ANCHORED GLYCOPROTEIN, PUTATIVE (AFU_ORTHOLOGUE AFUA_8G04860)-RELATED"/>
    <property type="match status" value="1"/>
</dbReference>
<organism evidence="2 3">
    <name type="scientific">Botrytis galanthina</name>
    <dbReference type="NCBI Taxonomy" id="278940"/>
    <lineage>
        <taxon>Eukaryota</taxon>
        <taxon>Fungi</taxon>
        <taxon>Dikarya</taxon>
        <taxon>Ascomycota</taxon>
        <taxon>Pezizomycotina</taxon>
        <taxon>Leotiomycetes</taxon>
        <taxon>Helotiales</taxon>
        <taxon>Sclerotiniaceae</taxon>
        <taxon>Botrytis</taxon>
    </lineage>
</organism>
<comment type="caution">
    <text evidence="2">The sequence shown here is derived from an EMBL/GenBank/DDBJ whole genome shotgun (WGS) entry which is preliminary data.</text>
</comment>
<evidence type="ECO:0000313" key="2">
    <source>
        <dbReference type="EMBL" id="THV45355.1"/>
    </source>
</evidence>
<evidence type="ECO:0008006" key="4">
    <source>
        <dbReference type="Google" id="ProtNLM"/>
    </source>
</evidence>
<dbReference type="EMBL" id="PQXL01000498">
    <property type="protein sequence ID" value="THV45355.1"/>
    <property type="molecule type" value="Genomic_DNA"/>
</dbReference>
<evidence type="ECO:0000256" key="1">
    <source>
        <dbReference type="SAM" id="SignalP"/>
    </source>
</evidence>
<protein>
    <recommendedName>
        <fullName evidence="4">Ig-like domain-containing protein</fullName>
    </recommendedName>
</protein>
<keyword evidence="3" id="KW-1185">Reference proteome</keyword>
<dbReference type="AlphaFoldDB" id="A0A4S8QQ65"/>
<gene>
    <name evidence="2" type="ORF">BGAL_0499g00090</name>
</gene>
<keyword evidence="1" id="KW-0732">Signal</keyword>
<proteinExistence type="predicted"/>
<name>A0A4S8QQ65_9HELO</name>
<dbReference type="OrthoDB" id="4991875at2759"/>
<evidence type="ECO:0000313" key="3">
    <source>
        <dbReference type="Proteomes" id="UP000308671"/>
    </source>
</evidence>
<reference evidence="2 3" key="1">
    <citation type="submission" date="2017-12" db="EMBL/GenBank/DDBJ databases">
        <title>Comparative genomics of Botrytis spp.</title>
        <authorList>
            <person name="Valero-Jimenez C.A."/>
            <person name="Tapia P."/>
            <person name="Veloso J."/>
            <person name="Silva-Moreno E."/>
            <person name="Staats M."/>
            <person name="Valdes J.H."/>
            <person name="Van Kan J.A.L."/>
        </authorList>
    </citation>
    <scope>NUCLEOTIDE SEQUENCE [LARGE SCALE GENOMIC DNA]</scope>
    <source>
        <strain evidence="2 3">MUCL435</strain>
    </source>
</reference>
<dbReference type="Proteomes" id="UP000308671">
    <property type="component" value="Unassembled WGS sequence"/>
</dbReference>
<sequence>MVATARTALLSSLVSIVAAQSVNLFIPEYGQDDVVAQSVGENAEATTYLIACAPAVYTTVACVHRNGPGRDGGPPNCDGSASYNVVDLNKCFLTAGATVVEGPSTVVFIKPGDDSQTWNCAADGTVSAVCTHNYRTNIYTETMTGTDYTFIPVPLTTGLVANGVVPTSIIQPAQASTTSILSSTSSSPSSLPSSSTSIHTISSLPTITPIATIRTSITTGTTSSIEQQSNSSSVRSSSFGTGSVSSISGNNIATSTTVPAATGGSNTTSPTPIVSQISNDAPAFGWWKMGSAVLAVLAGIAML</sequence>
<accession>A0A4S8QQ65</accession>
<feature type="signal peptide" evidence="1">
    <location>
        <begin position="1"/>
        <end position="19"/>
    </location>
</feature>
<feature type="chain" id="PRO_5020227246" description="Ig-like domain-containing protein" evidence="1">
    <location>
        <begin position="20"/>
        <end position="303"/>
    </location>
</feature>